<dbReference type="RefSeq" id="XP_035322041.1">
    <property type="nucleotide sequence ID" value="XM_035468060.1"/>
</dbReference>
<protein>
    <submittedName>
        <fullName evidence="3">Uncharacterized protein</fullName>
    </submittedName>
</protein>
<feature type="region of interest" description="Disordered" evidence="2">
    <location>
        <begin position="129"/>
        <end position="177"/>
    </location>
</feature>
<keyword evidence="4" id="KW-1185">Reference proteome</keyword>
<dbReference type="AlphaFoldDB" id="A0A9P4YYL3"/>
<evidence type="ECO:0000313" key="4">
    <source>
        <dbReference type="Proteomes" id="UP000749293"/>
    </source>
</evidence>
<sequence>MVLTRYQLVTRAEALAKMTFELNMRRLEAQVNDLQRDVGKVVRATAEDKDFRSQNETRLSKLWGEMLAVRQQVARVEETQTRTRTQPDLETCQSETRDLVDGLRSEMAELRGLVDVITKQMDGLASSSAAAAAAASPPTTTAPQNNSQQSGGNSGQTLRKDDSGLPGHTGAHYSAAAAGRRLDEAIRSTKRWNRDHKTTALPEAAFCASYLKQQSKRDAPLAAYMQRSMARRVRQRPAAASRPRPRTLDEFCQLVSWQDVLDTARHVLMRDRQETMAHLDGRDSF</sequence>
<dbReference type="GeneID" id="55972315"/>
<accession>A0A9P4YYL3</accession>
<dbReference type="OrthoDB" id="6423603at2759"/>
<gene>
    <name evidence="3" type="ORF">GMORB2_6090</name>
</gene>
<comment type="caution">
    <text evidence="3">The sequence shown here is derived from an EMBL/GenBank/DDBJ whole genome shotgun (WGS) entry which is preliminary data.</text>
</comment>
<feature type="compositionally biased region" description="Low complexity" evidence="2">
    <location>
        <begin position="129"/>
        <end position="151"/>
    </location>
</feature>
<keyword evidence="1" id="KW-0175">Coiled coil</keyword>
<evidence type="ECO:0000256" key="2">
    <source>
        <dbReference type="SAM" id="MobiDB-lite"/>
    </source>
</evidence>
<dbReference type="Proteomes" id="UP000749293">
    <property type="component" value="Unassembled WGS sequence"/>
</dbReference>
<name>A0A9P4YYL3_9HYPO</name>
<evidence type="ECO:0000256" key="1">
    <source>
        <dbReference type="SAM" id="Coils"/>
    </source>
</evidence>
<dbReference type="EMBL" id="JAANYQ010000006">
    <property type="protein sequence ID" value="KAF4123389.1"/>
    <property type="molecule type" value="Genomic_DNA"/>
</dbReference>
<feature type="coiled-coil region" evidence="1">
    <location>
        <begin position="17"/>
        <end position="44"/>
    </location>
</feature>
<reference evidence="3" key="1">
    <citation type="submission" date="2020-03" db="EMBL/GenBank/DDBJ databases">
        <title>Site-based positive gene gene selection in Geosmithia morbida across the United States reveals a broad range of putative effectors and factors for local host and environmental adapation.</title>
        <authorList>
            <person name="Onufrak A."/>
            <person name="Murdoch R.W."/>
            <person name="Gazis R."/>
            <person name="Huff M."/>
            <person name="Staton M."/>
            <person name="Klingeman W."/>
            <person name="Hadziabdic D."/>
        </authorList>
    </citation>
    <scope>NUCLEOTIDE SEQUENCE</scope>
    <source>
        <strain evidence="3">1262</strain>
    </source>
</reference>
<organism evidence="3 4">
    <name type="scientific">Geosmithia morbida</name>
    <dbReference type="NCBI Taxonomy" id="1094350"/>
    <lineage>
        <taxon>Eukaryota</taxon>
        <taxon>Fungi</taxon>
        <taxon>Dikarya</taxon>
        <taxon>Ascomycota</taxon>
        <taxon>Pezizomycotina</taxon>
        <taxon>Sordariomycetes</taxon>
        <taxon>Hypocreomycetidae</taxon>
        <taxon>Hypocreales</taxon>
        <taxon>Bionectriaceae</taxon>
        <taxon>Geosmithia</taxon>
    </lineage>
</organism>
<proteinExistence type="predicted"/>
<evidence type="ECO:0000313" key="3">
    <source>
        <dbReference type="EMBL" id="KAF4123389.1"/>
    </source>
</evidence>